<keyword evidence="2" id="KW-1185">Reference proteome</keyword>
<reference evidence="1" key="2">
    <citation type="journal article" date="2020" name="Nat. Commun.">
        <title>Large-scale genome sequencing of mycorrhizal fungi provides insights into the early evolution of symbiotic traits.</title>
        <authorList>
            <person name="Miyauchi S."/>
            <person name="Kiss E."/>
            <person name="Kuo A."/>
            <person name="Drula E."/>
            <person name="Kohler A."/>
            <person name="Sanchez-Garcia M."/>
            <person name="Morin E."/>
            <person name="Andreopoulos B."/>
            <person name="Barry K.W."/>
            <person name="Bonito G."/>
            <person name="Buee M."/>
            <person name="Carver A."/>
            <person name="Chen C."/>
            <person name="Cichocki N."/>
            <person name="Clum A."/>
            <person name="Culley D."/>
            <person name="Crous P.W."/>
            <person name="Fauchery L."/>
            <person name="Girlanda M."/>
            <person name="Hayes R.D."/>
            <person name="Keri Z."/>
            <person name="LaButti K."/>
            <person name="Lipzen A."/>
            <person name="Lombard V."/>
            <person name="Magnuson J."/>
            <person name="Maillard F."/>
            <person name="Murat C."/>
            <person name="Nolan M."/>
            <person name="Ohm R.A."/>
            <person name="Pangilinan J."/>
            <person name="Pereira M.F."/>
            <person name="Perotto S."/>
            <person name="Peter M."/>
            <person name="Pfister S."/>
            <person name="Riley R."/>
            <person name="Sitrit Y."/>
            <person name="Stielow J.B."/>
            <person name="Szollosi G."/>
            <person name="Zifcakova L."/>
            <person name="Stursova M."/>
            <person name="Spatafora J.W."/>
            <person name="Tedersoo L."/>
            <person name="Vaario L.M."/>
            <person name="Yamada A."/>
            <person name="Yan M."/>
            <person name="Wang P."/>
            <person name="Xu J."/>
            <person name="Bruns T."/>
            <person name="Baldrian P."/>
            <person name="Vilgalys R."/>
            <person name="Dunand C."/>
            <person name="Henrissat B."/>
            <person name="Grigoriev I.V."/>
            <person name="Hibbett D."/>
            <person name="Nagy L.G."/>
            <person name="Martin F.M."/>
        </authorList>
    </citation>
    <scope>NUCLEOTIDE SEQUENCE</scope>
    <source>
        <strain evidence="1">P2</strain>
    </source>
</reference>
<dbReference type="EMBL" id="MU118009">
    <property type="protein sequence ID" value="KAF9648670.1"/>
    <property type="molecule type" value="Genomic_DNA"/>
</dbReference>
<dbReference type="Proteomes" id="UP000886501">
    <property type="component" value="Unassembled WGS sequence"/>
</dbReference>
<comment type="caution">
    <text evidence="1">The sequence shown here is derived from an EMBL/GenBank/DDBJ whole genome shotgun (WGS) entry which is preliminary data.</text>
</comment>
<accession>A0ACB6ZFY6</accession>
<proteinExistence type="predicted"/>
<name>A0ACB6ZFY6_THEGA</name>
<evidence type="ECO:0000313" key="2">
    <source>
        <dbReference type="Proteomes" id="UP000886501"/>
    </source>
</evidence>
<sequence length="350" mass="36408">MPFSLPKSIAPGRCIVFLICLSLIIMLSTSSPKPEFIPRQNPLSPAIPSTTTSPENDHSQPSKPANEGTSSTSTTSSTSSTSKQESPSTTPPPQTSSAPLPGQLSSIQSTGSDASNTNTSPTATATSKEQTATESSGLGTGSIIGLSVAGGIALLGIVAFFVWKFAQRRRLAAYNDGEIKWPELNSETHVSGQGDHTVPQSISDGASVRDQSFRGAYNDGALGASQSQVDLYAADPYAVPPLPHLNPNQPYRDDPNAAPYHDNFSVPAFHESRPSSPSIRGEAIPMNQINRSRSPGPQGALYAGHGGRQSPGPHDAYGGGPGRQSPGPQDAYGGGYGRRSPGPNDAYGAR</sequence>
<gene>
    <name evidence="1" type="ORF">BDM02DRAFT_3155610</name>
</gene>
<evidence type="ECO:0000313" key="1">
    <source>
        <dbReference type="EMBL" id="KAF9648670.1"/>
    </source>
</evidence>
<organism evidence="1 2">
    <name type="scientific">Thelephora ganbajun</name>
    <name type="common">Ganba fungus</name>
    <dbReference type="NCBI Taxonomy" id="370292"/>
    <lineage>
        <taxon>Eukaryota</taxon>
        <taxon>Fungi</taxon>
        <taxon>Dikarya</taxon>
        <taxon>Basidiomycota</taxon>
        <taxon>Agaricomycotina</taxon>
        <taxon>Agaricomycetes</taxon>
        <taxon>Thelephorales</taxon>
        <taxon>Thelephoraceae</taxon>
        <taxon>Thelephora</taxon>
    </lineage>
</organism>
<reference evidence="1" key="1">
    <citation type="submission" date="2019-10" db="EMBL/GenBank/DDBJ databases">
        <authorList>
            <consortium name="DOE Joint Genome Institute"/>
            <person name="Kuo A."/>
            <person name="Miyauchi S."/>
            <person name="Kiss E."/>
            <person name="Drula E."/>
            <person name="Kohler A."/>
            <person name="Sanchez-Garcia M."/>
            <person name="Andreopoulos B."/>
            <person name="Barry K.W."/>
            <person name="Bonito G."/>
            <person name="Buee M."/>
            <person name="Carver A."/>
            <person name="Chen C."/>
            <person name="Cichocki N."/>
            <person name="Clum A."/>
            <person name="Culley D."/>
            <person name="Crous P.W."/>
            <person name="Fauchery L."/>
            <person name="Girlanda M."/>
            <person name="Hayes R."/>
            <person name="Keri Z."/>
            <person name="Labutti K."/>
            <person name="Lipzen A."/>
            <person name="Lombard V."/>
            <person name="Magnuson J."/>
            <person name="Maillard F."/>
            <person name="Morin E."/>
            <person name="Murat C."/>
            <person name="Nolan M."/>
            <person name="Ohm R."/>
            <person name="Pangilinan J."/>
            <person name="Pereira M."/>
            <person name="Perotto S."/>
            <person name="Peter M."/>
            <person name="Riley R."/>
            <person name="Sitrit Y."/>
            <person name="Stielow B."/>
            <person name="Szollosi G."/>
            <person name="Zifcakova L."/>
            <person name="Stursova M."/>
            <person name="Spatafora J.W."/>
            <person name="Tedersoo L."/>
            <person name="Vaario L.-M."/>
            <person name="Yamada A."/>
            <person name="Yan M."/>
            <person name="Wang P."/>
            <person name="Xu J."/>
            <person name="Bruns T."/>
            <person name="Baldrian P."/>
            <person name="Vilgalys R."/>
            <person name="Henrissat B."/>
            <person name="Grigoriev I.V."/>
            <person name="Hibbett D."/>
            <person name="Nagy L.G."/>
            <person name="Martin F.M."/>
        </authorList>
    </citation>
    <scope>NUCLEOTIDE SEQUENCE</scope>
    <source>
        <strain evidence="1">P2</strain>
    </source>
</reference>
<protein>
    <submittedName>
        <fullName evidence="1">Uncharacterized protein</fullName>
    </submittedName>
</protein>